<accession>A0A3P7RGY2</accession>
<dbReference type="EMBL" id="UYRU01104646">
    <property type="protein sequence ID" value="VDN42436.1"/>
    <property type="molecule type" value="Genomic_DNA"/>
</dbReference>
<evidence type="ECO:0000313" key="2">
    <source>
        <dbReference type="EMBL" id="VDN42436.1"/>
    </source>
</evidence>
<feature type="region of interest" description="Disordered" evidence="1">
    <location>
        <begin position="109"/>
        <end position="145"/>
    </location>
</feature>
<dbReference type="OrthoDB" id="10483771at2759"/>
<protein>
    <submittedName>
        <fullName evidence="2">Uncharacterized protein</fullName>
    </submittedName>
</protein>
<reference evidence="2 3" key="1">
    <citation type="submission" date="2018-11" db="EMBL/GenBank/DDBJ databases">
        <authorList>
            <consortium name="Pathogen Informatics"/>
        </authorList>
    </citation>
    <scope>NUCLEOTIDE SEQUENCE [LARGE SCALE GENOMIC DNA]</scope>
</reference>
<dbReference type="Proteomes" id="UP000281553">
    <property type="component" value="Unassembled WGS sequence"/>
</dbReference>
<dbReference type="AlphaFoldDB" id="A0A3P7RGY2"/>
<gene>
    <name evidence="2" type="ORF">DILT_LOCUS18824</name>
</gene>
<name>A0A3P7RGY2_DIBLA</name>
<evidence type="ECO:0000256" key="1">
    <source>
        <dbReference type="SAM" id="MobiDB-lite"/>
    </source>
</evidence>
<sequence>MESARPSARSQVYFYTSGVTAPELPTLFYTTMQPKRSTKDIEQRPDLYACPPNSEYVTYANPTGSDGVYYAEGPMMASESNLSSISMDSQQRRQRTNRIEEPSGYWVLPHTKHHKSSEPSSSTPTRYVTPGGRYLHRRPKKHTAGVQVRGPDYKVYPTVSPGGVVEESEEMQQYSSLSRKIDPNISVCHVPTCLQPLAYVHTS</sequence>
<feature type="compositionally biased region" description="Basic residues" evidence="1">
    <location>
        <begin position="134"/>
        <end position="143"/>
    </location>
</feature>
<proteinExistence type="predicted"/>
<organism evidence="2 3">
    <name type="scientific">Dibothriocephalus latus</name>
    <name type="common">Fish tapeworm</name>
    <name type="synonym">Diphyllobothrium latum</name>
    <dbReference type="NCBI Taxonomy" id="60516"/>
    <lineage>
        <taxon>Eukaryota</taxon>
        <taxon>Metazoa</taxon>
        <taxon>Spiralia</taxon>
        <taxon>Lophotrochozoa</taxon>
        <taxon>Platyhelminthes</taxon>
        <taxon>Cestoda</taxon>
        <taxon>Eucestoda</taxon>
        <taxon>Diphyllobothriidea</taxon>
        <taxon>Diphyllobothriidae</taxon>
        <taxon>Dibothriocephalus</taxon>
    </lineage>
</organism>
<evidence type="ECO:0000313" key="3">
    <source>
        <dbReference type="Proteomes" id="UP000281553"/>
    </source>
</evidence>
<keyword evidence="3" id="KW-1185">Reference proteome</keyword>